<name>A0ABW0ETE1_9PSEU</name>
<keyword evidence="2" id="KW-1185">Reference proteome</keyword>
<dbReference type="EMBL" id="JBHSKF010000007">
    <property type="protein sequence ID" value="MFC5288785.1"/>
    <property type="molecule type" value="Genomic_DNA"/>
</dbReference>
<evidence type="ECO:0000313" key="2">
    <source>
        <dbReference type="Proteomes" id="UP001596157"/>
    </source>
</evidence>
<organism evidence="1 2">
    <name type="scientific">Actinokineospora guangxiensis</name>
    <dbReference type="NCBI Taxonomy" id="1490288"/>
    <lineage>
        <taxon>Bacteria</taxon>
        <taxon>Bacillati</taxon>
        <taxon>Actinomycetota</taxon>
        <taxon>Actinomycetes</taxon>
        <taxon>Pseudonocardiales</taxon>
        <taxon>Pseudonocardiaceae</taxon>
        <taxon>Actinokineospora</taxon>
    </lineage>
</organism>
<accession>A0ABW0ETE1</accession>
<reference evidence="2" key="1">
    <citation type="journal article" date="2019" name="Int. J. Syst. Evol. Microbiol.">
        <title>The Global Catalogue of Microorganisms (GCM) 10K type strain sequencing project: providing services to taxonomists for standard genome sequencing and annotation.</title>
        <authorList>
            <consortium name="The Broad Institute Genomics Platform"/>
            <consortium name="The Broad Institute Genome Sequencing Center for Infectious Disease"/>
            <person name="Wu L."/>
            <person name="Ma J."/>
        </authorList>
    </citation>
    <scope>NUCLEOTIDE SEQUENCE [LARGE SCALE GENOMIC DNA]</scope>
    <source>
        <strain evidence="2">CCUG 59778</strain>
    </source>
</reference>
<protein>
    <submittedName>
        <fullName evidence="1">Uncharacterized protein</fullName>
    </submittedName>
</protein>
<dbReference type="Proteomes" id="UP001596157">
    <property type="component" value="Unassembled WGS sequence"/>
</dbReference>
<proteinExistence type="predicted"/>
<evidence type="ECO:0000313" key="1">
    <source>
        <dbReference type="EMBL" id="MFC5288785.1"/>
    </source>
</evidence>
<gene>
    <name evidence="1" type="ORF">ACFPM7_17140</name>
</gene>
<sequence length="191" mass="20993">METLFEVAEESLSGVADALAWQTAAFPSVWRWTTDRHLSPPRRLVADYQLRHRGLLPAEEPSGSGVDSGFPKAVVDQLTADCAVHPHGASMVADRAPIRLVGVPSLLCPLYVNETRELFLPGWLDAAALSVLFTPTGAFTAPRPVCLTWLVLDAAVRRDPGRELATFAFFFTREGTDPGARWHWRANTGRD</sequence>
<dbReference type="RefSeq" id="WP_378248629.1">
    <property type="nucleotide sequence ID" value="NZ_JBHSKF010000007.1"/>
</dbReference>
<comment type="caution">
    <text evidence="1">The sequence shown here is derived from an EMBL/GenBank/DDBJ whole genome shotgun (WGS) entry which is preliminary data.</text>
</comment>